<dbReference type="Pfam" id="PF00270">
    <property type="entry name" value="DEAD"/>
    <property type="match status" value="1"/>
</dbReference>
<gene>
    <name evidence="8" type="ORF">OMW55_06225</name>
</gene>
<organism evidence="8 9">
    <name type="scientific">Sphingomonas arvum</name>
    <dbReference type="NCBI Taxonomy" id="2992113"/>
    <lineage>
        <taxon>Bacteria</taxon>
        <taxon>Pseudomonadati</taxon>
        <taxon>Pseudomonadota</taxon>
        <taxon>Alphaproteobacteria</taxon>
        <taxon>Sphingomonadales</taxon>
        <taxon>Sphingomonadaceae</taxon>
        <taxon>Sphingomonas</taxon>
    </lineage>
</organism>
<accession>A0ABT3JE85</accession>
<dbReference type="GO" id="GO:0004386">
    <property type="term" value="F:helicase activity"/>
    <property type="evidence" value="ECO:0007669"/>
    <property type="project" value="UniProtKB-KW"/>
</dbReference>
<dbReference type="SUPFAM" id="SSF52540">
    <property type="entry name" value="P-loop containing nucleoside triphosphate hydrolases"/>
    <property type="match status" value="1"/>
</dbReference>
<reference evidence="8 9" key="1">
    <citation type="submission" date="2022-10" db="EMBL/GenBank/DDBJ databases">
        <title>Sphingomonas sp.</title>
        <authorList>
            <person name="Jin C."/>
        </authorList>
    </citation>
    <scope>NUCLEOTIDE SEQUENCE [LARGE SCALE GENOMIC DNA]</scope>
    <source>
        <strain evidence="8 9">BN140010</strain>
    </source>
</reference>
<dbReference type="InterPro" id="IPR050474">
    <property type="entry name" value="Hel308_SKI2-like"/>
</dbReference>
<evidence type="ECO:0000313" key="9">
    <source>
        <dbReference type="Proteomes" id="UP001526246"/>
    </source>
</evidence>
<evidence type="ECO:0000259" key="7">
    <source>
        <dbReference type="PROSITE" id="PS51194"/>
    </source>
</evidence>
<evidence type="ECO:0000256" key="5">
    <source>
        <dbReference type="SAM" id="MobiDB-lite"/>
    </source>
</evidence>
<dbReference type="Gene3D" id="3.40.50.300">
    <property type="entry name" value="P-loop containing nucleotide triphosphate hydrolases"/>
    <property type="match status" value="2"/>
</dbReference>
<evidence type="ECO:0000256" key="3">
    <source>
        <dbReference type="ARBA" id="ARBA00022806"/>
    </source>
</evidence>
<dbReference type="SMART" id="SM00487">
    <property type="entry name" value="DEXDc"/>
    <property type="match status" value="1"/>
</dbReference>
<evidence type="ECO:0000256" key="1">
    <source>
        <dbReference type="ARBA" id="ARBA00022741"/>
    </source>
</evidence>
<proteinExistence type="predicted"/>
<keyword evidence="1" id="KW-0547">Nucleotide-binding</keyword>
<keyword evidence="9" id="KW-1185">Reference proteome</keyword>
<dbReference type="SMART" id="SM00490">
    <property type="entry name" value="HELICc"/>
    <property type="match status" value="1"/>
</dbReference>
<dbReference type="Proteomes" id="UP001526246">
    <property type="component" value="Unassembled WGS sequence"/>
</dbReference>
<evidence type="ECO:0000259" key="6">
    <source>
        <dbReference type="PROSITE" id="PS51192"/>
    </source>
</evidence>
<dbReference type="InterPro" id="IPR011545">
    <property type="entry name" value="DEAD/DEAH_box_helicase_dom"/>
</dbReference>
<protein>
    <submittedName>
        <fullName evidence="8">DEAD/DEAH box helicase</fullName>
    </submittedName>
</protein>
<dbReference type="InterPro" id="IPR027417">
    <property type="entry name" value="P-loop_NTPase"/>
</dbReference>
<name>A0ABT3JE85_9SPHN</name>
<dbReference type="PANTHER" id="PTHR47961:SF6">
    <property type="entry name" value="DNA-DIRECTED DNA POLYMERASE"/>
    <property type="match status" value="1"/>
</dbReference>
<dbReference type="InterPro" id="IPR014001">
    <property type="entry name" value="Helicase_ATP-bd"/>
</dbReference>
<keyword evidence="2" id="KW-0378">Hydrolase</keyword>
<feature type="compositionally biased region" description="Basic and acidic residues" evidence="5">
    <location>
        <begin position="929"/>
        <end position="942"/>
    </location>
</feature>
<dbReference type="Pfam" id="PF00271">
    <property type="entry name" value="Helicase_C"/>
    <property type="match status" value="1"/>
</dbReference>
<dbReference type="EMBL" id="JAPDOB010000001">
    <property type="protein sequence ID" value="MCW3797400.1"/>
    <property type="molecule type" value="Genomic_DNA"/>
</dbReference>
<evidence type="ECO:0000256" key="2">
    <source>
        <dbReference type="ARBA" id="ARBA00022801"/>
    </source>
</evidence>
<sequence>MENRETPILVRSVLAGAHHLAGLLEQVAGLFAQASIVHTTTPDGAAGEGWTDWLRAEAERWPYLWENHRRAVQTGYLNAGASSVMSSPTGSGKTTLAVMKIAATLTAGRTVVYLAPTHALVGQIERDLTERVGRLAQASSVEDALPEELGQQLPDLAVLTPEKCFALLTFAPELFRNVGLLVFDECHLLGVTGADGAGKFDRRSIDAMLCLLNFMSVCPAADYLLLSAMMSNGEDIAEWLSGLLGRPVVAFQDQWKPTRQLKSCLIYDRTELIRVQNQLTDYWNSLVRKPSRPTRAAKDLAVANPFAVFALKEGWNPRAAEALAIRRVSDGPWSLGVGQNVRGWYPTANRFEIAGDLAARFAEAGLKVVVFCESIVGTGAVAKEVNRRSAPANARLTERQSGWRSAALEELGTAESLYDVGRSRAAVHHGELLSQERLLVESVFKDRKSGLQVLAATSTIAQGLNLPCDVVILAGTDRLDDTDSEDIRTPLEPHEILNALGRAGRAGLSATGLAFVVPADLLPFDARTARIDPHDLFSTVFGGSDQCVPLSDPISGLYDRIAAEGGGRGDSAYLLRRLALSFEDAPAGIESFDALSRRSFGYYQRAKADRQAAERWLEERKATLTGLIKQAREKVVVVDWEAQLAAKTGASLDFVSKLVAAYPQAPLEVDDAEAWVGWLLDQLPADGDDFEAFLRMRSLEKVFGRALNEDDPVRSRELSREGLKLALRSWFAGERLNEMEARIVAFINQHEGAVSRPTAIDARAQRARRFVIRVAPDLGYLCGLLGQISKKLRADADQPPLLLLEALPQLVRSGLHNMTQFFVHRDTSSRVQSCQMLSNIAQHVNTSIDDSWEVLADKIDRANLHLTFGEGNFEELVQRLGMSKEVTTDPLVSSIGFGGPAALTAPGDLGKQRQGSSEQPKLLPPPSDRASDDDTNHQTDEG</sequence>
<dbReference type="PROSITE" id="PS51194">
    <property type="entry name" value="HELICASE_CTER"/>
    <property type="match status" value="1"/>
</dbReference>
<comment type="caution">
    <text evidence="8">The sequence shown here is derived from an EMBL/GenBank/DDBJ whole genome shotgun (WGS) entry which is preliminary data.</text>
</comment>
<dbReference type="InterPro" id="IPR001650">
    <property type="entry name" value="Helicase_C-like"/>
</dbReference>
<evidence type="ECO:0000313" key="8">
    <source>
        <dbReference type="EMBL" id="MCW3797400.1"/>
    </source>
</evidence>
<keyword evidence="4" id="KW-0067">ATP-binding</keyword>
<dbReference type="RefSeq" id="WP_264881633.1">
    <property type="nucleotide sequence ID" value="NZ_JAPDOB010000001.1"/>
</dbReference>
<dbReference type="PANTHER" id="PTHR47961">
    <property type="entry name" value="DNA POLYMERASE THETA, PUTATIVE (AFU_ORTHOLOGUE AFUA_1G05260)-RELATED"/>
    <property type="match status" value="1"/>
</dbReference>
<keyword evidence="3 8" id="KW-0347">Helicase</keyword>
<feature type="domain" description="Helicase ATP-binding" evidence="6">
    <location>
        <begin position="74"/>
        <end position="248"/>
    </location>
</feature>
<feature type="region of interest" description="Disordered" evidence="5">
    <location>
        <begin position="898"/>
        <end position="942"/>
    </location>
</feature>
<dbReference type="PROSITE" id="PS51192">
    <property type="entry name" value="HELICASE_ATP_BIND_1"/>
    <property type="match status" value="1"/>
</dbReference>
<evidence type="ECO:0000256" key="4">
    <source>
        <dbReference type="ARBA" id="ARBA00022840"/>
    </source>
</evidence>
<feature type="domain" description="Helicase C-terminal" evidence="7">
    <location>
        <begin position="356"/>
        <end position="555"/>
    </location>
</feature>